<keyword evidence="2" id="KW-1185">Reference proteome</keyword>
<dbReference type="EMBL" id="OY882879">
    <property type="protein sequence ID" value="CAK6450431.1"/>
    <property type="molecule type" value="Genomic_DNA"/>
</dbReference>
<evidence type="ECO:0000313" key="2">
    <source>
        <dbReference type="Proteomes" id="UP001314169"/>
    </source>
</evidence>
<reference evidence="1" key="1">
    <citation type="submission" date="2023-12" db="EMBL/GenBank/DDBJ databases">
        <authorList>
            <person name="Brown T."/>
        </authorList>
    </citation>
    <scope>NUCLEOTIDE SEQUENCE</scope>
</reference>
<evidence type="ECO:0000313" key="1">
    <source>
        <dbReference type="EMBL" id="CAK6450431.1"/>
    </source>
</evidence>
<organism evidence="1 2">
    <name type="scientific">Pipistrellus nathusii</name>
    <name type="common">Nathusius' pipistrelle</name>
    <dbReference type="NCBI Taxonomy" id="59473"/>
    <lineage>
        <taxon>Eukaryota</taxon>
        <taxon>Metazoa</taxon>
        <taxon>Chordata</taxon>
        <taxon>Craniata</taxon>
        <taxon>Vertebrata</taxon>
        <taxon>Euteleostomi</taxon>
        <taxon>Mammalia</taxon>
        <taxon>Eutheria</taxon>
        <taxon>Laurasiatheria</taxon>
        <taxon>Chiroptera</taxon>
        <taxon>Yangochiroptera</taxon>
        <taxon>Vespertilionidae</taxon>
        <taxon>Pipistrellus</taxon>
    </lineage>
</organism>
<dbReference type="Proteomes" id="UP001314169">
    <property type="component" value="Chromosome X"/>
</dbReference>
<sequence>MLTREYRCCGTEELELEPGLSLKKAGSRWWPRNSWKWKMEEPRESAGSGHSLPPVYIYSPEYVSMCGSLAKVPKRASMVHFLIDTYALHKQMR</sequence>
<proteinExistence type="predicted"/>
<name>A0ABP0AMA8_PIPNA</name>
<protein>
    <submittedName>
        <fullName evidence="1">Uncharacterized protein</fullName>
    </submittedName>
</protein>
<accession>A0ABP0AMA8</accession>
<gene>
    <name evidence="1" type="ORF">MPIPNATIZW_LOCUS18737</name>
</gene>